<dbReference type="RefSeq" id="WP_125714477.1">
    <property type="nucleotide sequence ID" value="NZ_JBHTOP010000022.1"/>
</dbReference>
<comment type="similarity">
    <text evidence="1">Belongs to the ROK (NagC/XylR) family.</text>
</comment>
<dbReference type="PANTHER" id="PTHR18964:SF165">
    <property type="entry name" value="BETA-GLUCOSIDE KINASE"/>
    <property type="match status" value="1"/>
</dbReference>
<accession>A0ABW4J849</accession>
<dbReference type="EMBL" id="JBHTOP010000022">
    <property type="protein sequence ID" value="MFD1671844.1"/>
    <property type="molecule type" value="Genomic_DNA"/>
</dbReference>
<dbReference type="Proteomes" id="UP001597267">
    <property type="component" value="Unassembled WGS sequence"/>
</dbReference>
<dbReference type="Gene3D" id="3.30.420.40">
    <property type="match status" value="2"/>
</dbReference>
<gene>
    <name evidence="2" type="ORF">ACFQ5M_07050</name>
</gene>
<keyword evidence="3" id="KW-1185">Reference proteome</keyword>
<evidence type="ECO:0000313" key="3">
    <source>
        <dbReference type="Proteomes" id="UP001597267"/>
    </source>
</evidence>
<organism evidence="2 3">
    <name type="scientific">Agrilactobacillus yilanensis</name>
    <dbReference type="NCBI Taxonomy" id="2485997"/>
    <lineage>
        <taxon>Bacteria</taxon>
        <taxon>Bacillati</taxon>
        <taxon>Bacillota</taxon>
        <taxon>Bacilli</taxon>
        <taxon>Lactobacillales</taxon>
        <taxon>Lactobacillaceae</taxon>
        <taxon>Agrilactobacillus</taxon>
    </lineage>
</organism>
<name>A0ABW4J849_9LACO</name>
<dbReference type="InterPro" id="IPR000600">
    <property type="entry name" value="ROK"/>
</dbReference>
<evidence type="ECO:0000313" key="2">
    <source>
        <dbReference type="EMBL" id="MFD1671844.1"/>
    </source>
</evidence>
<reference evidence="3" key="1">
    <citation type="journal article" date="2019" name="Int. J. Syst. Evol. Microbiol.">
        <title>The Global Catalogue of Microorganisms (GCM) 10K type strain sequencing project: providing services to taxonomists for standard genome sequencing and annotation.</title>
        <authorList>
            <consortium name="The Broad Institute Genomics Platform"/>
            <consortium name="The Broad Institute Genome Sequencing Center for Infectious Disease"/>
            <person name="Wu L."/>
            <person name="Ma J."/>
        </authorList>
    </citation>
    <scope>NUCLEOTIDE SEQUENCE [LARGE SCALE GENOMIC DNA]</scope>
    <source>
        <strain evidence="3">CCM 8896</strain>
    </source>
</reference>
<protein>
    <submittedName>
        <fullName evidence="2">ROK family protein</fullName>
    </submittedName>
</protein>
<proteinExistence type="inferred from homology"/>
<dbReference type="PANTHER" id="PTHR18964">
    <property type="entry name" value="ROK (REPRESSOR, ORF, KINASE) FAMILY"/>
    <property type="match status" value="1"/>
</dbReference>
<dbReference type="SUPFAM" id="SSF53067">
    <property type="entry name" value="Actin-like ATPase domain"/>
    <property type="match status" value="1"/>
</dbReference>
<comment type="caution">
    <text evidence="2">The sequence shown here is derived from an EMBL/GenBank/DDBJ whole genome shotgun (WGS) entry which is preliminary data.</text>
</comment>
<evidence type="ECO:0000256" key="1">
    <source>
        <dbReference type="ARBA" id="ARBA00006479"/>
    </source>
</evidence>
<dbReference type="InterPro" id="IPR043129">
    <property type="entry name" value="ATPase_NBD"/>
</dbReference>
<sequence length="287" mass="29849">MTKQYLVFDVGGTTIKYGLMTSDLKLSQQGKCATEKNKDGFILKELQRLSAAFQAKTTLAGIGVSTAGIVGADGGIQYAGPTIPGYQGTPIKAALAAQTGLPVFVVNDVDAALLGEQLAGGAQAAEEVYCIALGTGIGGAYLNHGQLFNGAHATANSIGYTLYDPKTQTKYEQRASTLALEATLKAYDISVPAAFDAAKAGTAPYVDLISAWSDEVASGLAQVLLFFDPEVLLIGGAVSQQGDYLLTLLEDSLAKYLPKDLCQTKLKVAQLADKAQLYGAVAGLLKA</sequence>
<dbReference type="Pfam" id="PF00480">
    <property type="entry name" value="ROK"/>
    <property type="match status" value="1"/>
</dbReference>